<gene>
    <name evidence="2" type="ORF">AN477_19490</name>
</gene>
<sequence length="134" mass="15474">MAQGVQYTFIMLAGMLLGMAAGPWFERQTYTIWRVLIHGRKKADFRSSQVRVSATILILSSLFSLLYLLWWFNQFAATHEHFKTDVMFLVYIMGVISGGAWFMLLHRQTWWGLMLSSAMSMMVVSSVLSIHSWV</sequence>
<protein>
    <submittedName>
        <fullName evidence="2">Uncharacterized protein</fullName>
    </submittedName>
</protein>
<proteinExistence type="predicted"/>
<dbReference type="STRING" id="471514.AN477_19490"/>
<keyword evidence="1" id="KW-0812">Transmembrane</keyword>
<reference evidence="2 3" key="1">
    <citation type="submission" date="2015-09" db="EMBL/GenBank/DDBJ databases">
        <title>Draft genome sequence of Alicyclobacillus ferrooxydans DSM 22381.</title>
        <authorList>
            <person name="Hemp J."/>
        </authorList>
    </citation>
    <scope>NUCLEOTIDE SEQUENCE [LARGE SCALE GENOMIC DNA]</scope>
    <source>
        <strain evidence="2 3">TC-34</strain>
    </source>
</reference>
<feature type="transmembrane region" description="Helical" evidence="1">
    <location>
        <begin position="84"/>
        <end position="104"/>
    </location>
</feature>
<feature type="transmembrane region" description="Helical" evidence="1">
    <location>
        <begin position="50"/>
        <end position="72"/>
    </location>
</feature>
<comment type="caution">
    <text evidence="2">The sequence shown here is derived from an EMBL/GenBank/DDBJ whole genome shotgun (WGS) entry which is preliminary data.</text>
</comment>
<dbReference type="Proteomes" id="UP000050482">
    <property type="component" value="Unassembled WGS sequence"/>
</dbReference>
<dbReference type="PATRIC" id="fig|471514.4.peg.996"/>
<organism evidence="2 3">
    <name type="scientific">Alicyclobacillus ferrooxydans</name>
    <dbReference type="NCBI Taxonomy" id="471514"/>
    <lineage>
        <taxon>Bacteria</taxon>
        <taxon>Bacillati</taxon>
        <taxon>Bacillota</taxon>
        <taxon>Bacilli</taxon>
        <taxon>Bacillales</taxon>
        <taxon>Alicyclobacillaceae</taxon>
        <taxon>Alicyclobacillus</taxon>
    </lineage>
</organism>
<feature type="transmembrane region" description="Helical" evidence="1">
    <location>
        <begin position="111"/>
        <end position="133"/>
    </location>
</feature>
<evidence type="ECO:0000313" key="3">
    <source>
        <dbReference type="Proteomes" id="UP000050482"/>
    </source>
</evidence>
<name>A0A0P9C9C3_9BACL</name>
<evidence type="ECO:0000313" key="2">
    <source>
        <dbReference type="EMBL" id="KPV41963.1"/>
    </source>
</evidence>
<dbReference type="AlphaFoldDB" id="A0A0P9C9C3"/>
<dbReference type="RefSeq" id="WP_054970864.1">
    <property type="nucleotide sequence ID" value="NZ_LJCO01000085.1"/>
</dbReference>
<keyword evidence="1" id="KW-0472">Membrane</keyword>
<feature type="transmembrane region" description="Helical" evidence="1">
    <location>
        <begin position="6"/>
        <end position="25"/>
    </location>
</feature>
<dbReference type="EMBL" id="LJCO01000085">
    <property type="protein sequence ID" value="KPV41963.1"/>
    <property type="molecule type" value="Genomic_DNA"/>
</dbReference>
<accession>A0A0P9C9C3</accession>
<keyword evidence="3" id="KW-1185">Reference proteome</keyword>
<keyword evidence="1" id="KW-1133">Transmembrane helix</keyword>
<evidence type="ECO:0000256" key="1">
    <source>
        <dbReference type="SAM" id="Phobius"/>
    </source>
</evidence>